<reference evidence="1 3" key="1">
    <citation type="journal article" date="2012" name="Nature">
        <title>Algal genomes reveal evolutionary mosaicism and the fate of nucleomorphs.</title>
        <authorList>
            <consortium name="DOE Joint Genome Institute"/>
            <person name="Curtis B.A."/>
            <person name="Tanifuji G."/>
            <person name="Burki F."/>
            <person name="Gruber A."/>
            <person name="Irimia M."/>
            <person name="Maruyama S."/>
            <person name="Arias M.C."/>
            <person name="Ball S.G."/>
            <person name="Gile G.H."/>
            <person name="Hirakawa Y."/>
            <person name="Hopkins J.F."/>
            <person name="Kuo A."/>
            <person name="Rensing S.A."/>
            <person name="Schmutz J."/>
            <person name="Symeonidi A."/>
            <person name="Elias M."/>
            <person name="Eveleigh R.J."/>
            <person name="Herman E.K."/>
            <person name="Klute M.J."/>
            <person name="Nakayama T."/>
            <person name="Obornik M."/>
            <person name="Reyes-Prieto A."/>
            <person name="Armbrust E.V."/>
            <person name="Aves S.J."/>
            <person name="Beiko R.G."/>
            <person name="Coutinho P."/>
            <person name="Dacks J.B."/>
            <person name="Durnford D.G."/>
            <person name="Fast N.M."/>
            <person name="Green B.R."/>
            <person name="Grisdale C.J."/>
            <person name="Hempel F."/>
            <person name="Henrissat B."/>
            <person name="Hoppner M.P."/>
            <person name="Ishida K."/>
            <person name="Kim E."/>
            <person name="Koreny L."/>
            <person name="Kroth P.G."/>
            <person name="Liu Y."/>
            <person name="Malik S.B."/>
            <person name="Maier U.G."/>
            <person name="McRose D."/>
            <person name="Mock T."/>
            <person name="Neilson J.A."/>
            <person name="Onodera N.T."/>
            <person name="Poole A.M."/>
            <person name="Pritham E.J."/>
            <person name="Richards T.A."/>
            <person name="Rocap G."/>
            <person name="Roy S.W."/>
            <person name="Sarai C."/>
            <person name="Schaack S."/>
            <person name="Shirato S."/>
            <person name="Slamovits C.H."/>
            <person name="Spencer D.F."/>
            <person name="Suzuki S."/>
            <person name="Worden A.Z."/>
            <person name="Zauner S."/>
            <person name="Barry K."/>
            <person name="Bell C."/>
            <person name="Bharti A.K."/>
            <person name="Crow J.A."/>
            <person name="Grimwood J."/>
            <person name="Kramer R."/>
            <person name="Lindquist E."/>
            <person name="Lucas S."/>
            <person name="Salamov A."/>
            <person name="McFadden G.I."/>
            <person name="Lane C.E."/>
            <person name="Keeling P.J."/>
            <person name="Gray M.W."/>
            <person name="Grigoriev I.V."/>
            <person name="Archibald J.M."/>
        </authorList>
    </citation>
    <scope>NUCLEOTIDE SEQUENCE</scope>
    <source>
        <strain evidence="1 3">CCMP2712</strain>
    </source>
</reference>
<dbReference type="EnsemblProtists" id="EKX35267">
    <property type="protein sequence ID" value="EKX35267"/>
    <property type="gene ID" value="GUITHDRAFT_118506"/>
</dbReference>
<dbReference type="HOGENOM" id="CLU_2594860_0_0_1"/>
<organism evidence="1">
    <name type="scientific">Guillardia theta (strain CCMP2712)</name>
    <name type="common">Cryptophyte</name>
    <dbReference type="NCBI Taxonomy" id="905079"/>
    <lineage>
        <taxon>Eukaryota</taxon>
        <taxon>Cryptophyceae</taxon>
        <taxon>Pyrenomonadales</taxon>
        <taxon>Geminigeraceae</taxon>
        <taxon>Guillardia</taxon>
    </lineage>
</organism>
<dbReference type="EMBL" id="JH993093">
    <property type="protein sequence ID" value="EKX35267.1"/>
    <property type="molecule type" value="Genomic_DNA"/>
</dbReference>
<sequence length="80" mass="9348">MEMGGELDFELGGDKKILIEKFSKQFELVFPRQQWLLAKEATRREGETYGTDEEIQREFTRLFGQPKSRFIGSSDRLMAV</sequence>
<proteinExistence type="predicted"/>
<keyword evidence="3" id="KW-1185">Reference proteome</keyword>
<dbReference type="RefSeq" id="XP_005822247.1">
    <property type="nucleotide sequence ID" value="XM_005822190.1"/>
</dbReference>
<evidence type="ECO:0000313" key="3">
    <source>
        <dbReference type="Proteomes" id="UP000011087"/>
    </source>
</evidence>
<evidence type="ECO:0000313" key="1">
    <source>
        <dbReference type="EMBL" id="EKX35267.1"/>
    </source>
</evidence>
<gene>
    <name evidence="1" type="ORF">GUITHDRAFT_118506</name>
</gene>
<dbReference type="AlphaFoldDB" id="L1IGT3"/>
<reference evidence="3" key="2">
    <citation type="submission" date="2012-11" db="EMBL/GenBank/DDBJ databases">
        <authorList>
            <person name="Kuo A."/>
            <person name="Curtis B.A."/>
            <person name="Tanifuji G."/>
            <person name="Burki F."/>
            <person name="Gruber A."/>
            <person name="Irimia M."/>
            <person name="Maruyama S."/>
            <person name="Arias M.C."/>
            <person name="Ball S.G."/>
            <person name="Gile G.H."/>
            <person name="Hirakawa Y."/>
            <person name="Hopkins J.F."/>
            <person name="Rensing S.A."/>
            <person name="Schmutz J."/>
            <person name="Symeonidi A."/>
            <person name="Elias M."/>
            <person name="Eveleigh R.J."/>
            <person name="Herman E.K."/>
            <person name="Klute M.J."/>
            <person name="Nakayama T."/>
            <person name="Obornik M."/>
            <person name="Reyes-Prieto A."/>
            <person name="Armbrust E.V."/>
            <person name="Aves S.J."/>
            <person name="Beiko R.G."/>
            <person name="Coutinho P."/>
            <person name="Dacks J.B."/>
            <person name="Durnford D.G."/>
            <person name="Fast N.M."/>
            <person name="Green B.R."/>
            <person name="Grisdale C."/>
            <person name="Hempe F."/>
            <person name="Henrissat B."/>
            <person name="Hoppner M.P."/>
            <person name="Ishida K.-I."/>
            <person name="Kim E."/>
            <person name="Koreny L."/>
            <person name="Kroth P.G."/>
            <person name="Liu Y."/>
            <person name="Malik S.-B."/>
            <person name="Maier U.G."/>
            <person name="McRose D."/>
            <person name="Mock T."/>
            <person name="Neilson J.A."/>
            <person name="Onodera N.T."/>
            <person name="Poole A.M."/>
            <person name="Pritham E.J."/>
            <person name="Richards T.A."/>
            <person name="Rocap G."/>
            <person name="Roy S.W."/>
            <person name="Sarai C."/>
            <person name="Schaack S."/>
            <person name="Shirato S."/>
            <person name="Slamovits C.H."/>
            <person name="Spencer D.F."/>
            <person name="Suzuki S."/>
            <person name="Worden A.Z."/>
            <person name="Zauner S."/>
            <person name="Barry K."/>
            <person name="Bell C."/>
            <person name="Bharti A.K."/>
            <person name="Crow J.A."/>
            <person name="Grimwood J."/>
            <person name="Kramer R."/>
            <person name="Lindquist E."/>
            <person name="Lucas S."/>
            <person name="Salamov A."/>
            <person name="McFadden G.I."/>
            <person name="Lane C.E."/>
            <person name="Keeling P.J."/>
            <person name="Gray M.W."/>
            <person name="Grigoriev I.V."/>
            <person name="Archibald J.M."/>
        </authorList>
    </citation>
    <scope>NUCLEOTIDE SEQUENCE</scope>
    <source>
        <strain evidence="3">CCMP2712</strain>
    </source>
</reference>
<dbReference type="KEGG" id="gtt:GUITHDRAFT_118506"/>
<protein>
    <submittedName>
        <fullName evidence="1 2">Uncharacterized protein</fullName>
    </submittedName>
</protein>
<reference evidence="2" key="3">
    <citation type="submission" date="2016-03" db="UniProtKB">
        <authorList>
            <consortium name="EnsemblProtists"/>
        </authorList>
    </citation>
    <scope>IDENTIFICATION</scope>
</reference>
<name>L1IGT3_GUITC</name>
<dbReference type="PaxDb" id="55529-EKX35267"/>
<dbReference type="Proteomes" id="UP000011087">
    <property type="component" value="Unassembled WGS sequence"/>
</dbReference>
<evidence type="ECO:0000313" key="2">
    <source>
        <dbReference type="EnsemblProtists" id="EKX35267"/>
    </source>
</evidence>
<accession>L1IGT3</accession>
<dbReference type="GeneID" id="17292005"/>